<dbReference type="InterPro" id="IPR029026">
    <property type="entry name" value="tRNA_m1G_MTases_N"/>
</dbReference>
<evidence type="ECO:0000259" key="4">
    <source>
        <dbReference type="Pfam" id="PF00588"/>
    </source>
</evidence>
<sequence>MQGSSATLLTSAIHHLANAHASGASLLERQAAIGAVLSLTNVPKRRSLHDLQQLCASLAVDDNVDLTLGAVAAVLFLCNDSAGAAHLDSFTQLLFIPILLSRGSDLEAWQAQVAEALLDLLARHGCWRSAMGLLSFCAQSMTQPQTGTVLTPEVTTAVQQAEAAAEFSALPSGNKADMEADQRLAFPVSCMVVRCVISAAARASSEHDFSPSLLSSPSQAVWELSRDLSADESKQATALAILAQCWHLYLPSEHPAALDIRAHAAFWALLRACLVSRGAGVRKKAVWLLQKALPGTAPNQPPWSAFFALYNVLDEFAIHLIADIWHAQMELLHPCAPASETGDESQGPLLDAAWMEALSAGLVTEQLLVCGTLPHMLSSGSRLTDAPQALHGFLRLYLAGSSLSSLDHAQGASDDTGASIIAKASSQDTALQQILQELRTDLLELMRVVITKVKTFRGLQLQETLCTQIVNAAAILAPAAAVPLTTVQPLLAEIPLPILLAPDAPVANLVTAWLAHQPGHLYDQVMQLADLYLSSEGPGGNQLPVTSAEIDAWRTAADRLARVYIFLPSTLEAHQRSFLVTKLQHAVARVQHRPYLPRGYAERTLLLIPVLWQGACKIFWQPVGATELAKHRESVPLAMGADSRSRLSVQVLAALNRAEVAMQCLGACLAALSARSVLQKQQEAADGAGPAINDQSVRLSAACTKLQDMAKGFLHMLAMNPICRHTEDQLQAAGASNVTNSGIHMDGLMKVLLPTSTQAAVQKRTSSEVRDAWRTIAGILALPEAHREASPRSALSGQLLARLLRAATDALDCASADATPALLDSLGLLMKTLLVKGPGIASIASLAYPDESTWSANNAAQSEALQVIVQQAVQAAWAAFLDRHKQPLHVHSFAEKRPRAMAVLALHLCPLLLSGPSTVAPHAALIQQLLLYSADDESLVAGSALSEDIATGNLAARMAAVSCMHQLAVMAGLAGPGSDAAPIWLEAEPLGNAAAAREAGEVLWSSLFHEACSNPAMAKGACIVGTAVYRLRVRAWQALAVLSAFVRGADAAAVIQQLWILLKVDNPASIRQFMESVIVRLLLRQPWLTAPAVLPLLNDHVTRADSLPSAVLVAGQVCRQCLPTVRAQLLPRLLPAIYPWMLCHHHGARTFAQLVVRQLLRLYPDECGLLPDDIPVTSVLAFLDSNADFQRLVNCSGGPFDDLSSTDVEAACSPQGVFSMQSQEPGTSHNQGSSGATKQAGPLRAEAAPLPLMERIGIFLTAERLAMRQRRDDSAADADPLPTRSPARTGEAELHQRKYIPDLSGQQRSQAASSRPDPLAEVLHWDPAEEIHPTAAAKKAKGLILAASLLDKAPNLAGLARSAEALGAEALTIPDLKLTKTPLFESVSVTAQHWVDMREVPVKAFIPWLRQRQAEGYKVVGLEQMEGSVPLPEYQFSPATVLVVGREREGIPEDVLQVLDGAVEIPQMGVIRSLNAHVSGAIAMYEYRRQMRE</sequence>
<dbReference type="InterPro" id="IPR029028">
    <property type="entry name" value="Alpha/beta_knot_MTases"/>
</dbReference>
<feature type="region of interest" description="Disordered" evidence="3">
    <location>
        <begin position="1270"/>
        <end position="1318"/>
    </location>
</feature>
<proteinExistence type="predicted"/>
<dbReference type="GO" id="GO:0030488">
    <property type="term" value="P:tRNA methylation"/>
    <property type="evidence" value="ECO:0007669"/>
    <property type="project" value="InterPro"/>
</dbReference>
<evidence type="ECO:0000256" key="3">
    <source>
        <dbReference type="SAM" id="MobiDB-lite"/>
    </source>
</evidence>
<dbReference type="Gene3D" id="3.40.1280.10">
    <property type="match status" value="1"/>
</dbReference>
<name>A0AAW1PN43_9CHLO</name>
<keyword evidence="2" id="KW-0808">Transferase</keyword>
<protein>
    <recommendedName>
        <fullName evidence="4">tRNA/rRNA methyltransferase SpoU type domain-containing protein</fullName>
    </recommendedName>
</protein>
<dbReference type="CDD" id="cd18091">
    <property type="entry name" value="SpoU-like_TRM3-like"/>
    <property type="match status" value="1"/>
</dbReference>
<dbReference type="GO" id="GO:0016423">
    <property type="term" value="F:tRNA (guanine) methyltransferase activity"/>
    <property type="evidence" value="ECO:0007669"/>
    <property type="project" value="InterPro"/>
</dbReference>
<reference evidence="5 6" key="1">
    <citation type="journal article" date="2024" name="Nat. Commun.">
        <title>Phylogenomics reveals the evolutionary origins of lichenization in chlorophyte algae.</title>
        <authorList>
            <person name="Puginier C."/>
            <person name="Libourel C."/>
            <person name="Otte J."/>
            <person name="Skaloud P."/>
            <person name="Haon M."/>
            <person name="Grisel S."/>
            <person name="Petersen M."/>
            <person name="Berrin J.G."/>
            <person name="Delaux P.M."/>
            <person name="Dal Grande F."/>
            <person name="Keller J."/>
        </authorList>
    </citation>
    <scope>NUCLEOTIDE SEQUENCE [LARGE SCALE GENOMIC DNA]</scope>
    <source>
        <strain evidence="5 6">SAG 2036</strain>
    </source>
</reference>
<dbReference type="SUPFAM" id="SSF75217">
    <property type="entry name" value="alpha/beta knot"/>
    <property type="match status" value="1"/>
</dbReference>
<feature type="compositionally biased region" description="Polar residues" evidence="3">
    <location>
        <begin position="1218"/>
        <end position="1237"/>
    </location>
</feature>
<evidence type="ECO:0000313" key="6">
    <source>
        <dbReference type="Proteomes" id="UP001465755"/>
    </source>
</evidence>
<feature type="compositionally biased region" description="Basic and acidic residues" evidence="3">
    <location>
        <begin position="1290"/>
        <end position="1300"/>
    </location>
</feature>
<dbReference type="EMBL" id="JALJOQ010000019">
    <property type="protein sequence ID" value="KAK9809483.1"/>
    <property type="molecule type" value="Genomic_DNA"/>
</dbReference>
<dbReference type="InterPro" id="IPR001537">
    <property type="entry name" value="SpoU_MeTrfase"/>
</dbReference>
<feature type="domain" description="tRNA/rRNA methyltransferase SpoU type" evidence="4">
    <location>
        <begin position="1344"/>
        <end position="1485"/>
    </location>
</feature>
<dbReference type="InterPro" id="IPR045330">
    <property type="entry name" value="TRM3/TARBP1"/>
</dbReference>
<dbReference type="InterPro" id="IPR044748">
    <property type="entry name" value="Trm3/TARBP1_C"/>
</dbReference>
<dbReference type="GO" id="GO:0003723">
    <property type="term" value="F:RNA binding"/>
    <property type="evidence" value="ECO:0007669"/>
    <property type="project" value="InterPro"/>
</dbReference>
<dbReference type="PANTHER" id="PTHR12029">
    <property type="entry name" value="RNA METHYLTRANSFERASE"/>
    <property type="match status" value="1"/>
</dbReference>
<feature type="region of interest" description="Disordered" evidence="3">
    <location>
        <begin position="1218"/>
        <end position="1241"/>
    </location>
</feature>
<keyword evidence="6" id="KW-1185">Reference proteome</keyword>
<gene>
    <name evidence="5" type="ORF">WJX73_002657</name>
</gene>
<dbReference type="PANTHER" id="PTHR12029:SF11">
    <property type="entry name" value="METHYLTRANSFERASE TARBP1-RELATED"/>
    <property type="match status" value="1"/>
</dbReference>
<comment type="caution">
    <text evidence="5">The sequence shown here is derived from an EMBL/GenBank/DDBJ whole genome shotgun (WGS) entry which is preliminary data.</text>
</comment>
<organism evidence="5 6">
    <name type="scientific">Symbiochloris irregularis</name>
    <dbReference type="NCBI Taxonomy" id="706552"/>
    <lineage>
        <taxon>Eukaryota</taxon>
        <taxon>Viridiplantae</taxon>
        <taxon>Chlorophyta</taxon>
        <taxon>core chlorophytes</taxon>
        <taxon>Trebouxiophyceae</taxon>
        <taxon>Trebouxiales</taxon>
        <taxon>Trebouxiaceae</taxon>
        <taxon>Symbiochloris</taxon>
    </lineage>
</organism>
<evidence type="ECO:0000313" key="5">
    <source>
        <dbReference type="EMBL" id="KAK9809483.1"/>
    </source>
</evidence>
<keyword evidence="1" id="KW-0489">Methyltransferase</keyword>
<dbReference type="Pfam" id="PF00588">
    <property type="entry name" value="SpoU_methylase"/>
    <property type="match status" value="1"/>
</dbReference>
<dbReference type="Proteomes" id="UP001465755">
    <property type="component" value="Unassembled WGS sequence"/>
</dbReference>
<evidence type="ECO:0000256" key="2">
    <source>
        <dbReference type="ARBA" id="ARBA00022679"/>
    </source>
</evidence>
<feature type="compositionally biased region" description="Low complexity" evidence="3">
    <location>
        <begin position="1306"/>
        <end position="1315"/>
    </location>
</feature>
<evidence type="ECO:0000256" key="1">
    <source>
        <dbReference type="ARBA" id="ARBA00022603"/>
    </source>
</evidence>
<accession>A0AAW1PN43</accession>